<protein>
    <submittedName>
        <fullName evidence="2">Uncharacterized protein</fullName>
    </submittedName>
</protein>
<organism evidence="2 3">
    <name type="scientific">Digitaria exilis</name>
    <dbReference type="NCBI Taxonomy" id="1010633"/>
    <lineage>
        <taxon>Eukaryota</taxon>
        <taxon>Viridiplantae</taxon>
        <taxon>Streptophyta</taxon>
        <taxon>Embryophyta</taxon>
        <taxon>Tracheophyta</taxon>
        <taxon>Spermatophyta</taxon>
        <taxon>Magnoliopsida</taxon>
        <taxon>Liliopsida</taxon>
        <taxon>Poales</taxon>
        <taxon>Poaceae</taxon>
        <taxon>PACMAD clade</taxon>
        <taxon>Panicoideae</taxon>
        <taxon>Panicodae</taxon>
        <taxon>Paniceae</taxon>
        <taxon>Anthephorinae</taxon>
        <taxon>Digitaria</taxon>
    </lineage>
</organism>
<evidence type="ECO:0000313" key="3">
    <source>
        <dbReference type="Proteomes" id="UP000636709"/>
    </source>
</evidence>
<evidence type="ECO:0000313" key="2">
    <source>
        <dbReference type="EMBL" id="KAF8674748.1"/>
    </source>
</evidence>
<dbReference type="AlphaFoldDB" id="A0A835B1G5"/>
<sequence>MSSGVGFLPHQTPSNDRRREDVRATLVVPARGHSPNNRPKYSPFFRCSLKTDEEVRAYEAGQTPWPSRRILLSVEELELGLFQPLLTSTSLLLPLWRRSITFTDFPLLTTPWELAGDA</sequence>
<comment type="caution">
    <text evidence="2">The sequence shown here is derived from an EMBL/GenBank/DDBJ whole genome shotgun (WGS) entry which is preliminary data.</text>
</comment>
<dbReference type="EMBL" id="JACEFO010002196">
    <property type="protein sequence ID" value="KAF8674748.1"/>
    <property type="molecule type" value="Genomic_DNA"/>
</dbReference>
<dbReference type="Proteomes" id="UP000636709">
    <property type="component" value="Unassembled WGS sequence"/>
</dbReference>
<reference evidence="2" key="1">
    <citation type="submission" date="2020-07" db="EMBL/GenBank/DDBJ databases">
        <title>Genome sequence and genetic diversity analysis of an under-domesticated orphan crop, white fonio (Digitaria exilis).</title>
        <authorList>
            <person name="Bennetzen J.L."/>
            <person name="Chen S."/>
            <person name="Ma X."/>
            <person name="Wang X."/>
            <person name="Yssel A.E.J."/>
            <person name="Chaluvadi S.R."/>
            <person name="Johnson M."/>
            <person name="Gangashetty P."/>
            <person name="Hamidou F."/>
            <person name="Sanogo M.D."/>
            <person name="Zwaenepoel A."/>
            <person name="Wallace J."/>
            <person name="Van De Peer Y."/>
            <person name="Van Deynze A."/>
        </authorList>
    </citation>
    <scope>NUCLEOTIDE SEQUENCE</scope>
    <source>
        <tissue evidence="2">Leaves</tissue>
    </source>
</reference>
<name>A0A835B1G5_9POAL</name>
<gene>
    <name evidence="2" type="ORF">HU200_048029</name>
</gene>
<proteinExistence type="predicted"/>
<evidence type="ECO:0000256" key="1">
    <source>
        <dbReference type="SAM" id="MobiDB-lite"/>
    </source>
</evidence>
<accession>A0A835B1G5</accession>
<feature type="region of interest" description="Disordered" evidence="1">
    <location>
        <begin position="1"/>
        <end position="39"/>
    </location>
</feature>
<keyword evidence="3" id="KW-1185">Reference proteome</keyword>